<feature type="compositionally biased region" description="Low complexity" evidence="8">
    <location>
        <begin position="259"/>
        <end position="268"/>
    </location>
</feature>
<keyword evidence="6" id="KW-0539">Nucleus</keyword>
<dbReference type="PROSITE" id="PS50157">
    <property type="entry name" value="ZINC_FINGER_C2H2_2"/>
    <property type="match status" value="6"/>
</dbReference>
<keyword evidence="11" id="KW-1185">Reference proteome</keyword>
<keyword evidence="2" id="KW-0479">Metal-binding</keyword>
<proteinExistence type="predicted"/>
<gene>
    <name evidence="10" type="ORF">NECAME_04609</name>
</gene>
<name>W2SS95_NECAM</name>
<dbReference type="InterPro" id="IPR050331">
    <property type="entry name" value="Zinc_finger"/>
</dbReference>
<feature type="compositionally biased region" description="Acidic residues" evidence="8">
    <location>
        <begin position="33"/>
        <end position="43"/>
    </location>
</feature>
<dbReference type="GO" id="GO:0010468">
    <property type="term" value="P:regulation of gene expression"/>
    <property type="evidence" value="ECO:0007669"/>
    <property type="project" value="TreeGrafter"/>
</dbReference>
<keyword evidence="5" id="KW-0862">Zinc</keyword>
<dbReference type="OrthoDB" id="8117402at2759"/>
<feature type="compositionally biased region" description="Low complexity" evidence="8">
    <location>
        <begin position="71"/>
        <end position="85"/>
    </location>
</feature>
<dbReference type="InterPro" id="IPR036236">
    <property type="entry name" value="Znf_C2H2_sf"/>
</dbReference>
<feature type="domain" description="C2H2-type" evidence="9">
    <location>
        <begin position="338"/>
        <end position="372"/>
    </location>
</feature>
<dbReference type="EMBL" id="KI667676">
    <property type="protein sequence ID" value="ETN71577.1"/>
    <property type="molecule type" value="Genomic_DNA"/>
</dbReference>
<dbReference type="FunFam" id="3.30.160.60:FF:000710">
    <property type="entry name" value="Zinc finger protein 768"/>
    <property type="match status" value="1"/>
</dbReference>
<evidence type="ECO:0000259" key="9">
    <source>
        <dbReference type="PROSITE" id="PS50157"/>
    </source>
</evidence>
<dbReference type="Gene3D" id="3.30.160.60">
    <property type="entry name" value="Classic Zinc Finger"/>
    <property type="match status" value="6"/>
</dbReference>
<comment type="subcellular location">
    <subcellularLocation>
        <location evidence="1">Nucleus</location>
    </subcellularLocation>
</comment>
<feature type="domain" description="C2H2-type" evidence="9">
    <location>
        <begin position="187"/>
        <end position="215"/>
    </location>
</feature>
<dbReference type="GO" id="GO:0008270">
    <property type="term" value="F:zinc ion binding"/>
    <property type="evidence" value="ECO:0007669"/>
    <property type="project" value="UniProtKB-KW"/>
</dbReference>
<evidence type="ECO:0000256" key="1">
    <source>
        <dbReference type="ARBA" id="ARBA00004123"/>
    </source>
</evidence>
<dbReference type="PANTHER" id="PTHR16515:SF67">
    <property type="entry name" value="ZINC FINGER PROTEIN 936"/>
    <property type="match status" value="1"/>
</dbReference>
<feature type="region of interest" description="Disordered" evidence="8">
    <location>
        <begin position="1"/>
        <end position="85"/>
    </location>
</feature>
<evidence type="ECO:0000256" key="3">
    <source>
        <dbReference type="ARBA" id="ARBA00022737"/>
    </source>
</evidence>
<evidence type="ECO:0000256" key="6">
    <source>
        <dbReference type="ARBA" id="ARBA00023242"/>
    </source>
</evidence>
<dbReference type="InterPro" id="IPR013087">
    <property type="entry name" value="Znf_C2H2_type"/>
</dbReference>
<evidence type="ECO:0000313" key="10">
    <source>
        <dbReference type="EMBL" id="ETN71577.1"/>
    </source>
</evidence>
<organism evidence="10 11">
    <name type="scientific">Necator americanus</name>
    <name type="common">Human hookworm</name>
    <dbReference type="NCBI Taxonomy" id="51031"/>
    <lineage>
        <taxon>Eukaryota</taxon>
        <taxon>Metazoa</taxon>
        <taxon>Ecdysozoa</taxon>
        <taxon>Nematoda</taxon>
        <taxon>Chromadorea</taxon>
        <taxon>Rhabditida</taxon>
        <taxon>Rhabditina</taxon>
        <taxon>Rhabditomorpha</taxon>
        <taxon>Strongyloidea</taxon>
        <taxon>Ancylostomatidae</taxon>
        <taxon>Bunostominae</taxon>
        <taxon>Necator</taxon>
    </lineage>
</organism>
<feature type="region of interest" description="Disordered" evidence="8">
    <location>
        <begin position="553"/>
        <end position="573"/>
    </location>
</feature>
<dbReference type="PANTHER" id="PTHR16515">
    <property type="entry name" value="PR DOMAIN ZINC FINGER PROTEIN"/>
    <property type="match status" value="1"/>
</dbReference>
<sequence>MVDVENAPPYDMIIKLGENTEEKDLGEKGNFDEEHEECPEEEEALRMALEAEEDEELLDVESPDIDEMDASETSSSAVESSPQAAASVSPENLATIVMSADTPQTSTSSEVMVLGSVLGVPSSVNHVEKRHICDICGKGFPYHSILESHKRCHTGEKPFNCHFCDKKFAQKATLQVHERTHTGERPYKCRYCEKTFAQYGTKTVHEKSAHLGIRNYKCPKCDKCLSSPSALYTHKKTHGEKTFQKSQLTAHEATHATLLSESSSTQQTAPNATVGAAPSAALDKKIPTTTPTSADYVCKFCGKRYAYASSLCQFCDKSFTNQGNMQVHQRVHTGEKPYSCNACGKCYAQKVGLKIHLEQCEAYRTGRTSESPVNVDTDSDASDSSRKIDFSLPNIYANNSPPVSNPSVTSLSNYSQWNVPDILSKLPTSPYGFQTTATITTPSAAVPFRAPEPPPPDFGPMTASKPPLHPDVTMPEAFSAFHPPSFAAKPVEQVLDPGLAALKGLVDSGLSQQLLPLPNLLSQQLLNTQLLIQQLQNNDALLSLLSQNVTALQPPPAPPAPAPLAQPPPAPLPPSLLDSFFPAGLLPGLPIPGQTTLPFKVEVKSESMLV</sequence>
<protein>
    <submittedName>
        <fullName evidence="10">Zinc finger, C2H2 type</fullName>
    </submittedName>
</protein>
<dbReference type="FunFam" id="3.30.160.60:FF:000702">
    <property type="entry name" value="Transcription factor E4F1 isoform 1"/>
    <property type="match status" value="1"/>
</dbReference>
<dbReference type="OMA" id="FINECTP"/>
<dbReference type="AlphaFoldDB" id="W2SS95"/>
<dbReference type="SUPFAM" id="SSF57667">
    <property type="entry name" value="beta-beta-alpha zinc fingers"/>
    <property type="match status" value="4"/>
</dbReference>
<dbReference type="KEGG" id="nai:NECAME_04609"/>
<dbReference type="Pfam" id="PF00096">
    <property type="entry name" value="zf-C2H2"/>
    <property type="match status" value="3"/>
</dbReference>
<evidence type="ECO:0000313" key="11">
    <source>
        <dbReference type="Proteomes" id="UP000053676"/>
    </source>
</evidence>
<evidence type="ECO:0000256" key="4">
    <source>
        <dbReference type="ARBA" id="ARBA00022771"/>
    </source>
</evidence>
<dbReference type="Proteomes" id="UP000053676">
    <property type="component" value="Unassembled WGS sequence"/>
</dbReference>
<keyword evidence="4 7" id="KW-0863">Zinc-finger</keyword>
<evidence type="ECO:0000256" key="7">
    <source>
        <dbReference type="PROSITE-ProRule" id="PRU00042"/>
    </source>
</evidence>
<dbReference type="PROSITE" id="PS00028">
    <property type="entry name" value="ZINC_FINGER_C2H2_1"/>
    <property type="match status" value="5"/>
</dbReference>
<dbReference type="GO" id="GO:0005634">
    <property type="term" value="C:nucleus"/>
    <property type="evidence" value="ECO:0007669"/>
    <property type="project" value="UniProtKB-SubCell"/>
</dbReference>
<keyword evidence="3" id="KW-0677">Repeat</keyword>
<dbReference type="FunFam" id="3.30.160.60:FF:001498">
    <property type="entry name" value="Zinc finger protein 404"/>
    <property type="match status" value="1"/>
</dbReference>
<accession>W2SS95</accession>
<evidence type="ECO:0000256" key="5">
    <source>
        <dbReference type="ARBA" id="ARBA00022833"/>
    </source>
</evidence>
<reference evidence="11" key="1">
    <citation type="journal article" date="2014" name="Nat. Genet.">
        <title>Genome of the human hookworm Necator americanus.</title>
        <authorList>
            <person name="Tang Y.T."/>
            <person name="Gao X."/>
            <person name="Rosa B.A."/>
            <person name="Abubucker S."/>
            <person name="Hallsworth-Pepin K."/>
            <person name="Martin J."/>
            <person name="Tyagi R."/>
            <person name="Heizer E."/>
            <person name="Zhang X."/>
            <person name="Bhonagiri-Palsikar V."/>
            <person name="Minx P."/>
            <person name="Warren W.C."/>
            <person name="Wang Q."/>
            <person name="Zhan B."/>
            <person name="Hotez P.J."/>
            <person name="Sternberg P.W."/>
            <person name="Dougall A."/>
            <person name="Gaze S.T."/>
            <person name="Mulvenna J."/>
            <person name="Sotillo J."/>
            <person name="Ranganathan S."/>
            <person name="Rabelo E.M."/>
            <person name="Wilson R.K."/>
            <person name="Felgner P.L."/>
            <person name="Bethony J."/>
            <person name="Hawdon J.M."/>
            <person name="Gasser R.B."/>
            <person name="Loukas A."/>
            <person name="Mitreva M."/>
        </authorList>
    </citation>
    <scope>NUCLEOTIDE SEQUENCE [LARGE SCALE GENOMIC DNA]</scope>
</reference>
<feature type="domain" description="C2H2-type" evidence="9">
    <location>
        <begin position="216"/>
        <end position="243"/>
    </location>
</feature>
<dbReference type="SMART" id="SM00355">
    <property type="entry name" value="ZnF_C2H2"/>
    <property type="match status" value="6"/>
</dbReference>
<evidence type="ECO:0000256" key="8">
    <source>
        <dbReference type="SAM" id="MobiDB-lite"/>
    </source>
</evidence>
<feature type="region of interest" description="Disordered" evidence="8">
    <location>
        <begin position="259"/>
        <end position="279"/>
    </location>
</feature>
<feature type="compositionally biased region" description="Basic and acidic residues" evidence="8">
    <location>
        <begin position="18"/>
        <end position="32"/>
    </location>
</feature>
<feature type="domain" description="C2H2-type" evidence="9">
    <location>
        <begin position="159"/>
        <end position="186"/>
    </location>
</feature>
<feature type="compositionally biased region" description="Acidic residues" evidence="8">
    <location>
        <begin position="50"/>
        <end position="70"/>
    </location>
</feature>
<evidence type="ECO:0000256" key="2">
    <source>
        <dbReference type="ARBA" id="ARBA00022723"/>
    </source>
</evidence>
<feature type="domain" description="C2H2-type" evidence="9">
    <location>
        <begin position="131"/>
        <end position="158"/>
    </location>
</feature>
<feature type="domain" description="C2H2-type" evidence="9">
    <location>
        <begin position="310"/>
        <end position="337"/>
    </location>
</feature>